<evidence type="ECO:0000313" key="5">
    <source>
        <dbReference type="Proteomes" id="UP000799750"/>
    </source>
</evidence>
<keyword evidence="3" id="KW-0732">Signal</keyword>
<evidence type="ECO:0000313" key="4">
    <source>
        <dbReference type="EMBL" id="KAF2501497.1"/>
    </source>
</evidence>
<evidence type="ECO:0000256" key="3">
    <source>
        <dbReference type="SAM" id="SignalP"/>
    </source>
</evidence>
<feature type="chain" id="PRO_5025586158" description="Extracellular membrane protein CFEM domain-containing protein" evidence="3">
    <location>
        <begin position="36"/>
        <end position="284"/>
    </location>
</feature>
<accession>A0A6A6RDI5</accession>
<keyword evidence="5" id="KW-1185">Reference proteome</keyword>
<reference evidence="4" key="1">
    <citation type="journal article" date="2020" name="Stud. Mycol.">
        <title>101 Dothideomycetes genomes: a test case for predicting lifestyles and emergence of pathogens.</title>
        <authorList>
            <person name="Haridas S."/>
            <person name="Albert R."/>
            <person name="Binder M."/>
            <person name="Bloem J."/>
            <person name="Labutti K."/>
            <person name="Salamov A."/>
            <person name="Andreopoulos B."/>
            <person name="Baker S."/>
            <person name="Barry K."/>
            <person name="Bills G."/>
            <person name="Bluhm B."/>
            <person name="Cannon C."/>
            <person name="Castanera R."/>
            <person name="Culley D."/>
            <person name="Daum C."/>
            <person name="Ezra D."/>
            <person name="Gonzalez J."/>
            <person name="Henrissat B."/>
            <person name="Kuo A."/>
            <person name="Liang C."/>
            <person name="Lipzen A."/>
            <person name="Lutzoni F."/>
            <person name="Magnuson J."/>
            <person name="Mondo S."/>
            <person name="Nolan M."/>
            <person name="Ohm R."/>
            <person name="Pangilinan J."/>
            <person name="Park H.-J."/>
            <person name="Ramirez L."/>
            <person name="Alfaro M."/>
            <person name="Sun H."/>
            <person name="Tritt A."/>
            <person name="Yoshinaga Y."/>
            <person name="Zwiers L.-H."/>
            <person name="Turgeon B."/>
            <person name="Goodwin S."/>
            <person name="Spatafora J."/>
            <person name="Crous P."/>
            <person name="Grigoriev I."/>
        </authorList>
    </citation>
    <scope>NUCLEOTIDE SEQUENCE</scope>
    <source>
        <strain evidence="4">CBS 269.34</strain>
    </source>
</reference>
<evidence type="ECO:0008006" key="6">
    <source>
        <dbReference type="Google" id="ProtNLM"/>
    </source>
</evidence>
<evidence type="ECO:0000256" key="1">
    <source>
        <dbReference type="SAM" id="MobiDB-lite"/>
    </source>
</evidence>
<name>A0A6A6RDI5_9PEZI</name>
<feature type="signal peptide" evidence="3">
    <location>
        <begin position="1"/>
        <end position="35"/>
    </location>
</feature>
<dbReference type="Proteomes" id="UP000799750">
    <property type="component" value="Unassembled WGS sequence"/>
</dbReference>
<keyword evidence="2" id="KW-1133">Transmembrane helix</keyword>
<gene>
    <name evidence="4" type="ORF">BU16DRAFT_201114</name>
</gene>
<feature type="transmembrane region" description="Helical" evidence="2">
    <location>
        <begin position="192"/>
        <end position="211"/>
    </location>
</feature>
<dbReference type="AlphaFoldDB" id="A0A6A6RDI5"/>
<proteinExistence type="predicted"/>
<keyword evidence="2" id="KW-0472">Membrane</keyword>
<keyword evidence="2" id="KW-0812">Transmembrane</keyword>
<sequence length="284" mass="29532">MPTTSKTRSICSASHALLHLLIFSTTILILPNAHAQVGTVTQQVTTLSAFPSQKECARDCFVTTGFCPNDILGSVIGCAPHTDCQDSNWLAKNDCYCRQDLQPVAQSYLTSCVSEGCKVGDVAIDASTAGSIYSQYCVEKGFAVTGPATIQATTTGPGGSSTVTATGVSLEPTSSSTGKSSSSQSHGLSTSAIIGIAVGGLAGLVILSTLLKKLECFGGGKVPHPPQPPFNLQPVYPPNPYHEPYYPKMAGSEITPDDSVSMVSGMPPPAHTLVSAAPAYHPRW</sequence>
<dbReference type="EMBL" id="MU004182">
    <property type="protein sequence ID" value="KAF2501497.1"/>
    <property type="molecule type" value="Genomic_DNA"/>
</dbReference>
<organism evidence="4 5">
    <name type="scientific">Lophium mytilinum</name>
    <dbReference type="NCBI Taxonomy" id="390894"/>
    <lineage>
        <taxon>Eukaryota</taxon>
        <taxon>Fungi</taxon>
        <taxon>Dikarya</taxon>
        <taxon>Ascomycota</taxon>
        <taxon>Pezizomycotina</taxon>
        <taxon>Dothideomycetes</taxon>
        <taxon>Pleosporomycetidae</taxon>
        <taxon>Mytilinidiales</taxon>
        <taxon>Mytilinidiaceae</taxon>
        <taxon>Lophium</taxon>
    </lineage>
</organism>
<dbReference type="OrthoDB" id="5421290at2759"/>
<feature type="region of interest" description="Disordered" evidence="1">
    <location>
        <begin position="153"/>
        <end position="186"/>
    </location>
</feature>
<evidence type="ECO:0000256" key="2">
    <source>
        <dbReference type="SAM" id="Phobius"/>
    </source>
</evidence>
<protein>
    <recommendedName>
        <fullName evidence="6">Extracellular membrane protein CFEM domain-containing protein</fullName>
    </recommendedName>
</protein>